<evidence type="ECO:0000256" key="1">
    <source>
        <dbReference type="ARBA" id="ARBA00009085"/>
    </source>
</evidence>
<dbReference type="GO" id="GO:0004843">
    <property type="term" value="F:cysteine-type deubiquitinase activity"/>
    <property type="evidence" value="ECO:0007669"/>
    <property type="project" value="UniProtKB-UniRule"/>
</dbReference>
<dbReference type="PROSITE" id="PS00972">
    <property type="entry name" value="USP_1"/>
    <property type="match status" value="1"/>
</dbReference>
<feature type="region of interest" description="Disordered" evidence="3">
    <location>
        <begin position="1"/>
        <end position="57"/>
    </location>
</feature>
<feature type="compositionally biased region" description="Polar residues" evidence="3">
    <location>
        <begin position="1"/>
        <end position="19"/>
    </location>
</feature>
<evidence type="ECO:0000256" key="2">
    <source>
        <dbReference type="RuleBase" id="RU366025"/>
    </source>
</evidence>
<dbReference type="PANTHER" id="PTHR24006:SF663">
    <property type="entry name" value="UBIQUITIN CARBOXYL-TERMINAL HYDROLASE 23"/>
    <property type="match status" value="1"/>
</dbReference>
<dbReference type="InterPro" id="IPR001394">
    <property type="entry name" value="Peptidase_C19_UCH"/>
</dbReference>
<evidence type="ECO:0000313" key="5">
    <source>
        <dbReference type="EMBL" id="KAJ8750991.1"/>
    </source>
</evidence>
<dbReference type="CDD" id="cd02661">
    <property type="entry name" value="Peptidase_C19E"/>
    <property type="match status" value="1"/>
</dbReference>
<organism evidence="5 6">
    <name type="scientific">Erythroxylum novogranatense</name>
    <dbReference type="NCBI Taxonomy" id="1862640"/>
    <lineage>
        <taxon>Eukaryota</taxon>
        <taxon>Viridiplantae</taxon>
        <taxon>Streptophyta</taxon>
        <taxon>Embryophyta</taxon>
        <taxon>Tracheophyta</taxon>
        <taxon>Spermatophyta</taxon>
        <taxon>Magnoliopsida</taxon>
        <taxon>eudicotyledons</taxon>
        <taxon>Gunneridae</taxon>
        <taxon>Pentapetalae</taxon>
        <taxon>rosids</taxon>
        <taxon>fabids</taxon>
        <taxon>Malpighiales</taxon>
        <taxon>Erythroxylaceae</taxon>
        <taxon>Erythroxylum</taxon>
    </lineage>
</organism>
<name>A0AAV8SG60_9ROSI</name>
<dbReference type="GO" id="GO:0016579">
    <property type="term" value="P:protein deubiquitination"/>
    <property type="evidence" value="ECO:0007669"/>
    <property type="project" value="InterPro"/>
</dbReference>
<dbReference type="FunFam" id="3.90.70.10:FF:000078">
    <property type="entry name" value="Ubiquitin carboxyl-terminal hydrolase 23"/>
    <property type="match status" value="1"/>
</dbReference>
<comment type="caution">
    <text evidence="5">The sequence shown here is derived from an EMBL/GenBank/DDBJ whole genome shotgun (WGS) entry which is preliminary data.</text>
</comment>
<keyword evidence="2" id="KW-0833">Ubl conjugation pathway</keyword>
<feature type="region of interest" description="Disordered" evidence="3">
    <location>
        <begin position="825"/>
        <end position="845"/>
    </location>
</feature>
<feature type="compositionally biased region" description="Basic residues" evidence="3">
    <location>
        <begin position="903"/>
        <end position="912"/>
    </location>
</feature>
<accession>A0AAV8SG60</accession>
<dbReference type="Proteomes" id="UP001159364">
    <property type="component" value="Linkage Group LG11"/>
</dbReference>
<dbReference type="InterPro" id="IPR028889">
    <property type="entry name" value="USP"/>
</dbReference>
<feature type="compositionally biased region" description="Polar residues" evidence="3">
    <location>
        <begin position="825"/>
        <end position="836"/>
    </location>
</feature>
<dbReference type="GO" id="GO:0005829">
    <property type="term" value="C:cytosol"/>
    <property type="evidence" value="ECO:0007669"/>
    <property type="project" value="TreeGrafter"/>
</dbReference>
<dbReference type="EMBL" id="JAIWQS010000011">
    <property type="protein sequence ID" value="KAJ8750991.1"/>
    <property type="molecule type" value="Genomic_DNA"/>
</dbReference>
<feature type="region of interest" description="Disordered" evidence="3">
    <location>
        <begin position="897"/>
        <end position="919"/>
    </location>
</feature>
<dbReference type="GO" id="GO:0005634">
    <property type="term" value="C:nucleus"/>
    <property type="evidence" value="ECO:0007669"/>
    <property type="project" value="TreeGrafter"/>
</dbReference>
<keyword evidence="2" id="KW-0788">Thiol protease</keyword>
<feature type="compositionally biased region" description="Low complexity" evidence="3">
    <location>
        <begin position="28"/>
        <end position="38"/>
    </location>
</feature>
<dbReference type="EC" id="3.4.19.12" evidence="2"/>
<dbReference type="PROSITE" id="PS00973">
    <property type="entry name" value="USP_2"/>
    <property type="match status" value="1"/>
</dbReference>
<protein>
    <recommendedName>
        <fullName evidence="2">Ubiquitin carboxyl-terminal hydrolase</fullName>
        <ecNumber evidence="2">3.4.19.12</ecNumber>
    </recommendedName>
</protein>
<feature type="domain" description="USP" evidence="4">
    <location>
        <begin position="114"/>
        <end position="418"/>
    </location>
</feature>
<dbReference type="GO" id="GO:0006508">
    <property type="term" value="P:proteolysis"/>
    <property type="evidence" value="ECO:0007669"/>
    <property type="project" value="UniProtKB-KW"/>
</dbReference>
<evidence type="ECO:0000259" key="4">
    <source>
        <dbReference type="PROSITE" id="PS50235"/>
    </source>
</evidence>
<dbReference type="AlphaFoldDB" id="A0AAV8SG60"/>
<reference evidence="5 6" key="1">
    <citation type="submission" date="2021-09" db="EMBL/GenBank/DDBJ databases">
        <title>Genomic insights and catalytic innovation underlie evolution of tropane alkaloids biosynthesis.</title>
        <authorList>
            <person name="Wang Y.-J."/>
            <person name="Tian T."/>
            <person name="Huang J.-P."/>
            <person name="Huang S.-X."/>
        </authorList>
    </citation>
    <scope>NUCLEOTIDE SEQUENCE [LARGE SCALE GENOMIC DNA]</scope>
    <source>
        <strain evidence="5">KIB-2018</strain>
        <tissue evidence="5">Leaf</tissue>
    </source>
</reference>
<gene>
    <name evidence="5" type="ORF">K2173_016172</name>
</gene>
<comment type="similarity">
    <text evidence="1 2">Belongs to the peptidase C19 family.</text>
</comment>
<dbReference type="PANTHER" id="PTHR24006">
    <property type="entry name" value="UBIQUITIN CARBOXYL-TERMINAL HYDROLASE"/>
    <property type="match status" value="1"/>
</dbReference>
<evidence type="ECO:0000313" key="6">
    <source>
        <dbReference type="Proteomes" id="UP001159364"/>
    </source>
</evidence>
<dbReference type="Gene3D" id="3.90.70.10">
    <property type="entry name" value="Cysteine proteinases"/>
    <property type="match status" value="1"/>
</dbReference>
<dbReference type="InterPro" id="IPR038765">
    <property type="entry name" value="Papain-like_cys_pep_sf"/>
</dbReference>
<proteinExistence type="inferred from homology"/>
<comment type="function">
    <text evidence="2">Recognizes and hydrolyzes the peptide bond at the C-terminal Gly of ubiquitin. Involved in the processing of poly-ubiquitin precursors as well as that of ubiquitinated proteins.</text>
</comment>
<dbReference type="InterPro" id="IPR050164">
    <property type="entry name" value="Peptidase_C19"/>
</dbReference>
<dbReference type="PROSITE" id="PS50235">
    <property type="entry name" value="USP_3"/>
    <property type="match status" value="1"/>
</dbReference>
<dbReference type="InterPro" id="IPR018200">
    <property type="entry name" value="USP_CS"/>
</dbReference>
<sequence length="948" mass="104971">MENPVMSSDTEVKTQSDSVGYSCPGNGSLSSPTVSTSSRRVEFHPARQSFGGIGNRDGGVDFRIETLNSDSSRKRPAGEVNPGQSAKKIEVSDFVESGLDPEFNFGITFRRIGAGLENLGNTCFLNSVLQCLTYTEPLAAYLQSGKHQNSCHISGFCALCAIQKHVSRALQSTGRSLIPKDLVYNLRCISRNFRYCRQEDAHEYMVNLLESMHRCCLPSGVPTESPAAYEKSLVYKIFGGRLCSQVECQQCFFCSNKFDPFLDLSLEIVKADSLPVALQNFTAAELLDGGEKQYQCEQCKQKVRAKKRLAVHKAPYVLTIHLKRFYAHDPGRKVDKKVYFEPTLEMKPFVSGSYDGDLKYSLYGVLVHFGPNTHSGHYVCFVRTSSGMWYLLNDNEVHQVSEKIVLEQKAYMLFYVRDRKNIATRKPVDIFQKVNVKDTVSSNSADSVLKQFPEHADNDSNVIGTNAGVFSVANKKEALSERSNETLPKEPLSLQNSGFMFAACQVPKQDSVAGPSPAVPLVNNLSVNSLEIPDQRECLSSSNPSLNYNGKSPKFENATSITGSTSDHNENPDKINHTFETGASCNVSPGNSCDKTADKALAVAECQKTSEPALNKADPLMFPCTPVKESSQGIAGPNHRVAGNVPTDQTHDFSQSSAHELMRSSTDLAVSNECLHEKASNECLHKKASNGTVRRKFKRKFMKHQFSRISVGLNFFRASLGLKKKKKHKKSKKYSLDTQNLIKEQLLDNNFFTSETGPSTSKEFSAFWLPLKDMRRNGDTSDLKRGASVQNSGDVSLAINNEGVLVARNIQNGVVLATNKQQNFSISSSEPNQQNARKVGSAGNCGREFPEEESILAENVQQRTVACWDAIQLPSSVIVESNVTNVSIGYVPDERDEEYDRGKRNKLRHSKHMFGGPNPFQEITAKKAQFNLANVMHRSTSGNQPFRI</sequence>
<keyword evidence="2" id="KW-0378">Hydrolase</keyword>
<dbReference type="SUPFAM" id="SSF54001">
    <property type="entry name" value="Cysteine proteinases"/>
    <property type="match status" value="1"/>
</dbReference>
<keyword evidence="2" id="KW-0645">Protease</keyword>
<keyword evidence="6" id="KW-1185">Reference proteome</keyword>
<evidence type="ECO:0000256" key="3">
    <source>
        <dbReference type="SAM" id="MobiDB-lite"/>
    </source>
</evidence>
<dbReference type="Pfam" id="PF00443">
    <property type="entry name" value="UCH"/>
    <property type="match status" value="1"/>
</dbReference>
<comment type="catalytic activity">
    <reaction evidence="2">
        <text>Thiol-dependent hydrolysis of ester, thioester, amide, peptide and isopeptide bonds formed by the C-terminal Gly of ubiquitin (a 76-residue protein attached to proteins as an intracellular targeting signal).</text>
        <dbReference type="EC" id="3.4.19.12"/>
    </reaction>
</comment>